<sequence length="197" mass="20530">MAASLVERRTGSWRTVGVDAWRLTTMFRILPRCRPPPPASFASPLADILPSLRCPLGGAEAGACAIIVEELKAGGCGEGVVVAGGNGSGEAAQDNDRVERQAVAGHPYRHDNPACGSQVVGDGGPSAAGLRASQSLRRPPPSLAAARRDEVSSPRCWVAGPIAVRRRRVGVMREDHPAAAYVPPPGTTQASQADRLD</sequence>
<evidence type="ECO:0000256" key="1">
    <source>
        <dbReference type="SAM" id="MobiDB-lite"/>
    </source>
</evidence>
<dbReference type="HOGENOM" id="CLU_092598_0_0_1"/>
<accession>A0A0E0CKA1</accession>
<reference evidence="2" key="1">
    <citation type="submission" date="2015-04" db="UniProtKB">
        <authorList>
            <consortium name="EnsemblPlants"/>
        </authorList>
    </citation>
    <scope>IDENTIFICATION</scope>
</reference>
<feature type="compositionally biased region" description="Polar residues" evidence="1">
    <location>
        <begin position="187"/>
        <end position="197"/>
    </location>
</feature>
<reference evidence="2" key="2">
    <citation type="submission" date="2018-05" db="EMBL/GenBank/DDBJ databases">
        <title>OmerRS3 (Oryza meridionalis Reference Sequence Version 3).</title>
        <authorList>
            <person name="Zhang J."/>
            <person name="Kudrna D."/>
            <person name="Lee S."/>
            <person name="Talag J."/>
            <person name="Welchert J."/>
            <person name="Wing R.A."/>
        </authorList>
    </citation>
    <scope>NUCLEOTIDE SEQUENCE [LARGE SCALE GENOMIC DNA]</scope>
    <source>
        <strain evidence="2">cv. OR44</strain>
    </source>
</reference>
<protein>
    <submittedName>
        <fullName evidence="2">Uncharacterized protein</fullName>
    </submittedName>
</protein>
<dbReference type="Proteomes" id="UP000008021">
    <property type="component" value="Chromosome 2"/>
</dbReference>
<evidence type="ECO:0000313" key="3">
    <source>
        <dbReference type="Proteomes" id="UP000008021"/>
    </source>
</evidence>
<keyword evidence="3" id="KW-1185">Reference proteome</keyword>
<organism evidence="2">
    <name type="scientific">Oryza meridionalis</name>
    <dbReference type="NCBI Taxonomy" id="40149"/>
    <lineage>
        <taxon>Eukaryota</taxon>
        <taxon>Viridiplantae</taxon>
        <taxon>Streptophyta</taxon>
        <taxon>Embryophyta</taxon>
        <taxon>Tracheophyta</taxon>
        <taxon>Spermatophyta</taxon>
        <taxon>Magnoliopsida</taxon>
        <taxon>Liliopsida</taxon>
        <taxon>Poales</taxon>
        <taxon>Poaceae</taxon>
        <taxon>BOP clade</taxon>
        <taxon>Oryzoideae</taxon>
        <taxon>Oryzeae</taxon>
        <taxon>Oryzinae</taxon>
        <taxon>Oryza</taxon>
    </lineage>
</organism>
<dbReference type="AlphaFoldDB" id="A0A0E0CKA1"/>
<evidence type="ECO:0000313" key="2">
    <source>
        <dbReference type="EnsemblPlants" id="OMERI02G15900.1"/>
    </source>
</evidence>
<dbReference type="EnsemblPlants" id="OMERI02G15900.1">
    <property type="protein sequence ID" value="OMERI02G15900.1"/>
    <property type="gene ID" value="OMERI02G15900"/>
</dbReference>
<proteinExistence type="predicted"/>
<feature type="region of interest" description="Disordered" evidence="1">
    <location>
        <begin position="107"/>
        <end position="150"/>
    </location>
</feature>
<name>A0A0E0CKA1_9ORYZ</name>
<feature type="region of interest" description="Disordered" evidence="1">
    <location>
        <begin position="175"/>
        <end position="197"/>
    </location>
</feature>
<dbReference type="Gramene" id="OMERI02G15900.1">
    <property type="protein sequence ID" value="OMERI02G15900.1"/>
    <property type="gene ID" value="OMERI02G15900"/>
</dbReference>